<gene>
    <name evidence="2" type="ORF">Scep_025231</name>
</gene>
<name>A0AAP0HR22_9MAGN</name>
<feature type="compositionally biased region" description="Basic and acidic residues" evidence="1">
    <location>
        <begin position="17"/>
        <end position="41"/>
    </location>
</feature>
<evidence type="ECO:0000313" key="3">
    <source>
        <dbReference type="Proteomes" id="UP001419268"/>
    </source>
</evidence>
<keyword evidence="3" id="KW-1185">Reference proteome</keyword>
<dbReference type="AlphaFoldDB" id="A0AAP0HR22"/>
<comment type="caution">
    <text evidence="2">The sequence shown here is derived from an EMBL/GenBank/DDBJ whole genome shotgun (WGS) entry which is preliminary data.</text>
</comment>
<dbReference type="EMBL" id="JBBNAG010000011">
    <property type="protein sequence ID" value="KAK9093762.1"/>
    <property type="molecule type" value="Genomic_DNA"/>
</dbReference>
<evidence type="ECO:0000313" key="2">
    <source>
        <dbReference type="EMBL" id="KAK9093762.1"/>
    </source>
</evidence>
<proteinExistence type="predicted"/>
<organism evidence="2 3">
    <name type="scientific">Stephania cephalantha</name>
    <dbReference type="NCBI Taxonomy" id="152367"/>
    <lineage>
        <taxon>Eukaryota</taxon>
        <taxon>Viridiplantae</taxon>
        <taxon>Streptophyta</taxon>
        <taxon>Embryophyta</taxon>
        <taxon>Tracheophyta</taxon>
        <taxon>Spermatophyta</taxon>
        <taxon>Magnoliopsida</taxon>
        <taxon>Ranunculales</taxon>
        <taxon>Menispermaceae</taxon>
        <taxon>Menispermoideae</taxon>
        <taxon>Cissampelideae</taxon>
        <taxon>Stephania</taxon>
    </lineage>
</organism>
<reference evidence="2 3" key="1">
    <citation type="submission" date="2024-01" db="EMBL/GenBank/DDBJ databases">
        <title>Genome assemblies of Stephania.</title>
        <authorList>
            <person name="Yang L."/>
        </authorList>
    </citation>
    <scope>NUCLEOTIDE SEQUENCE [LARGE SCALE GENOMIC DNA]</scope>
    <source>
        <strain evidence="2">JXDWG</strain>
        <tissue evidence="2">Leaf</tissue>
    </source>
</reference>
<accession>A0AAP0HR22</accession>
<protein>
    <submittedName>
        <fullName evidence="2">Uncharacterized protein</fullName>
    </submittedName>
</protein>
<sequence>MHRTSKKKETKKRGKNDKRDVGEGERAPKGRWEDMKERREGDGGHGLWWLLLVGGERRVRRGEKENVVTGDVPLKQVARTTTTQEAVDPKMTLKECDDALRSRPINPETYSYLLVFFNRKLTYGYDKCWYIRHSWYIWRDFPELREDLYTRCAV</sequence>
<dbReference type="Proteomes" id="UP001419268">
    <property type="component" value="Unassembled WGS sequence"/>
</dbReference>
<feature type="region of interest" description="Disordered" evidence="1">
    <location>
        <begin position="1"/>
        <end position="41"/>
    </location>
</feature>
<feature type="compositionally biased region" description="Basic residues" evidence="1">
    <location>
        <begin position="1"/>
        <end position="16"/>
    </location>
</feature>
<evidence type="ECO:0000256" key="1">
    <source>
        <dbReference type="SAM" id="MobiDB-lite"/>
    </source>
</evidence>